<dbReference type="InterPro" id="IPR003593">
    <property type="entry name" value="AAA+_ATPase"/>
</dbReference>
<keyword evidence="3" id="KW-0482">Metalloprotease</keyword>
<feature type="domain" description="AAA+ ATPase" evidence="2">
    <location>
        <begin position="185"/>
        <end position="322"/>
    </location>
</feature>
<keyword evidence="3" id="KW-0645">Protease</keyword>
<dbReference type="GO" id="GO:0006508">
    <property type="term" value="P:proteolysis"/>
    <property type="evidence" value="ECO:0007669"/>
    <property type="project" value="UniProtKB-KW"/>
</dbReference>
<keyword evidence="1" id="KW-0812">Transmembrane</keyword>
<dbReference type="Gene3D" id="3.40.50.300">
    <property type="entry name" value="P-loop containing nucleotide triphosphate hydrolases"/>
    <property type="match status" value="2"/>
</dbReference>
<evidence type="ECO:0000259" key="2">
    <source>
        <dbReference type="SMART" id="SM00382"/>
    </source>
</evidence>
<feature type="domain" description="AAA+ ATPase" evidence="2">
    <location>
        <begin position="441"/>
        <end position="570"/>
    </location>
</feature>
<dbReference type="InterPro" id="IPR050168">
    <property type="entry name" value="AAA_ATPase_domain"/>
</dbReference>
<dbReference type="PANTHER" id="PTHR23077">
    <property type="entry name" value="AAA-FAMILY ATPASE"/>
    <property type="match status" value="1"/>
</dbReference>
<keyword evidence="3" id="KW-0378">Hydrolase</keyword>
<keyword evidence="1" id="KW-0472">Membrane</keyword>
<dbReference type="SUPFAM" id="SSF52540">
    <property type="entry name" value="P-loop containing nucleoside triphosphate hydrolases"/>
    <property type="match status" value="2"/>
</dbReference>
<dbReference type="RefSeq" id="WP_035482099.1">
    <property type="nucleotide sequence ID" value="NZ_CADFGL010000047.1"/>
</dbReference>
<protein>
    <submittedName>
        <fullName evidence="3">ATP-dependent zinc metalloprotease FtsH</fullName>
        <ecNumber evidence="3">3.4.24.-</ecNumber>
    </submittedName>
</protein>
<dbReference type="PANTHER" id="PTHR23077:SF199">
    <property type="entry name" value="AAA FAMILY ATPASE"/>
    <property type="match status" value="1"/>
</dbReference>
<feature type="transmembrane region" description="Helical" evidence="1">
    <location>
        <begin position="74"/>
        <end position="93"/>
    </location>
</feature>
<dbReference type="InterPro" id="IPR003959">
    <property type="entry name" value="ATPase_AAA_core"/>
</dbReference>
<dbReference type="InterPro" id="IPR027417">
    <property type="entry name" value="P-loop_NTPase"/>
</dbReference>
<keyword evidence="1" id="KW-1133">Transmembrane helix</keyword>
<proteinExistence type="predicted"/>
<dbReference type="GO" id="GO:0005524">
    <property type="term" value="F:ATP binding"/>
    <property type="evidence" value="ECO:0007669"/>
    <property type="project" value="InterPro"/>
</dbReference>
<dbReference type="CDD" id="cd19481">
    <property type="entry name" value="RecA-like_protease"/>
    <property type="match status" value="2"/>
</dbReference>
<evidence type="ECO:0000313" key="3">
    <source>
        <dbReference type="EMBL" id="CAB3734807.1"/>
    </source>
</evidence>
<accession>A0A6J5CDR3</accession>
<dbReference type="Pfam" id="PF00004">
    <property type="entry name" value="AAA"/>
    <property type="match status" value="2"/>
</dbReference>
<dbReference type="GO" id="GO:0016887">
    <property type="term" value="F:ATP hydrolysis activity"/>
    <property type="evidence" value="ECO:0007669"/>
    <property type="project" value="InterPro"/>
</dbReference>
<feature type="transmembrane region" description="Helical" evidence="1">
    <location>
        <begin position="12"/>
        <end position="35"/>
    </location>
</feature>
<dbReference type="AlphaFoldDB" id="A0A6J5CDR3"/>
<gene>
    <name evidence="3" type="primary">ftsH_2</name>
    <name evidence="3" type="ORF">LMG22037_05906</name>
</gene>
<reference evidence="3 4" key="1">
    <citation type="submission" date="2020-04" db="EMBL/GenBank/DDBJ databases">
        <authorList>
            <person name="De Canck E."/>
        </authorList>
    </citation>
    <scope>NUCLEOTIDE SEQUENCE [LARGE SCALE GENOMIC DNA]</scope>
    <source>
        <strain evidence="3 4">LMG 22037</strain>
    </source>
</reference>
<evidence type="ECO:0000313" key="4">
    <source>
        <dbReference type="Proteomes" id="UP000494249"/>
    </source>
</evidence>
<name>A0A6J5CDR3_9BURK</name>
<dbReference type="Proteomes" id="UP000494249">
    <property type="component" value="Unassembled WGS sequence"/>
</dbReference>
<evidence type="ECO:0000256" key="1">
    <source>
        <dbReference type="SAM" id="Phobius"/>
    </source>
</evidence>
<feature type="transmembrane region" description="Helical" evidence="1">
    <location>
        <begin position="50"/>
        <end position="69"/>
    </location>
</feature>
<sequence length="647" mass="70685">MNGYYRRSNPLDTLLGVAVIALLAFAALSLIAWAWETWQLLTSNQSAHDVVLYGRVASIVIAILGLAAIRFRSVAYLAITVFAFSWLALRSGQAGVGEFWGFAGFLPILAGYPWLARKFPEVADGRERALAVNNTQETGSAPLPHLPVSTPRKTLDSLVGMEDLKDRLRAAVSDILAKRVEGEEPRNGILLHGEPGNGKTEFAECLAGEFKLPLIKLRNSDVASRWKNQTTESIVQAFADAKAHAPCMLFIDEAESLLADRAGMADSGGEEGKMTTALLTELVDIRAHRVVVVAATNYLEKIDGAGAREGRFDFKIEVPTPDEPARLALLRAALKRHVPYAEISPSAVERAAKRWVGYSSKRIQSVGEQMREMKRTTNRNCFEFDDLMAAMRALQGRAGKIPENTKRLDEIILPAASSKRLRAIATRMLKVGQIEELGGKAPTGIVFYGPPGTGKTEAARALAKETGWAFLQTTGSALMADPSSWDKLMREAKDIRPVIVFLDEADDILRNRQMSNVTALTNKILVSMDGAAGKTPDVVFVAGTNFIDDIDEAAMRGGRFTEKVRFDLPDEAGVEKYVSGWLEKRGIEPMNSFVVRVVDALKGQSIANVDAILQEAVNQCAVRMLDGEEASLTVDDIVEARETISRN</sequence>
<dbReference type="EC" id="3.4.24.-" evidence="3"/>
<dbReference type="Gene3D" id="1.10.8.60">
    <property type="match status" value="2"/>
</dbReference>
<dbReference type="SMART" id="SM00382">
    <property type="entry name" value="AAA"/>
    <property type="match status" value="2"/>
</dbReference>
<dbReference type="GO" id="GO:0008237">
    <property type="term" value="F:metallopeptidase activity"/>
    <property type="evidence" value="ECO:0007669"/>
    <property type="project" value="UniProtKB-KW"/>
</dbReference>
<dbReference type="EMBL" id="CADIKB010000049">
    <property type="protein sequence ID" value="CAB3734807.1"/>
    <property type="molecule type" value="Genomic_DNA"/>
</dbReference>
<organism evidence="3 4">
    <name type="scientific">Paraburkholderia phenoliruptrix</name>
    <dbReference type="NCBI Taxonomy" id="252970"/>
    <lineage>
        <taxon>Bacteria</taxon>
        <taxon>Pseudomonadati</taxon>
        <taxon>Pseudomonadota</taxon>
        <taxon>Betaproteobacteria</taxon>
        <taxon>Burkholderiales</taxon>
        <taxon>Burkholderiaceae</taxon>
        <taxon>Paraburkholderia</taxon>
    </lineage>
</organism>